<protein>
    <submittedName>
        <fullName evidence="2">Uncharacterized protein</fullName>
    </submittedName>
</protein>
<keyword evidence="3" id="KW-1185">Reference proteome</keyword>
<accession>A0AAD4E0S7</accession>
<feature type="compositionally biased region" description="Basic and acidic residues" evidence="1">
    <location>
        <begin position="131"/>
        <end position="152"/>
    </location>
</feature>
<evidence type="ECO:0000256" key="1">
    <source>
        <dbReference type="SAM" id="MobiDB-lite"/>
    </source>
</evidence>
<dbReference type="Proteomes" id="UP001195769">
    <property type="component" value="Unassembled WGS sequence"/>
</dbReference>
<sequence>MEPQQLDKSPTQQTDQYPAKLSDPKSMPVDTPRHEVLEEKRSHETETAGVSGTAIGAAQIRDQPPSKTTDSQPAKTAVVGSAGGAGELAKEVGVEEKARDNKEVPTRGQGATVPQEPGDKELTKNQGVENRTGDVGKATGDRGSDEGIKHTDNAGARTGGYDSDYHPAKLHPPPIQVGERTSQAKAQPDSPMSPASAPPASVADSSKEHRVSFLDKLRGEARVIAGKMTGKEDKVEEGKRMMHGEV</sequence>
<feature type="region of interest" description="Disordered" evidence="1">
    <location>
        <begin position="224"/>
        <end position="246"/>
    </location>
</feature>
<dbReference type="EMBL" id="JABBWK010000048">
    <property type="protein sequence ID" value="KAG1897242.1"/>
    <property type="molecule type" value="Genomic_DNA"/>
</dbReference>
<reference evidence="2" key="1">
    <citation type="journal article" date="2020" name="New Phytol.">
        <title>Comparative genomics reveals dynamic genome evolution in host specialist ectomycorrhizal fungi.</title>
        <authorList>
            <person name="Lofgren L.A."/>
            <person name="Nguyen N.H."/>
            <person name="Vilgalys R."/>
            <person name="Ruytinx J."/>
            <person name="Liao H.L."/>
            <person name="Branco S."/>
            <person name="Kuo A."/>
            <person name="LaButti K."/>
            <person name="Lipzen A."/>
            <person name="Andreopoulos W."/>
            <person name="Pangilinan J."/>
            <person name="Riley R."/>
            <person name="Hundley H."/>
            <person name="Na H."/>
            <person name="Barry K."/>
            <person name="Grigoriev I.V."/>
            <person name="Stajich J.E."/>
            <person name="Kennedy P.G."/>
        </authorList>
    </citation>
    <scope>NUCLEOTIDE SEQUENCE</scope>
    <source>
        <strain evidence="2">FC203</strain>
    </source>
</reference>
<feature type="compositionally biased region" description="Polar residues" evidence="1">
    <location>
        <begin position="65"/>
        <end position="74"/>
    </location>
</feature>
<organism evidence="2 3">
    <name type="scientific">Suillus fuscotomentosus</name>
    <dbReference type="NCBI Taxonomy" id="1912939"/>
    <lineage>
        <taxon>Eukaryota</taxon>
        <taxon>Fungi</taxon>
        <taxon>Dikarya</taxon>
        <taxon>Basidiomycota</taxon>
        <taxon>Agaricomycotina</taxon>
        <taxon>Agaricomycetes</taxon>
        <taxon>Agaricomycetidae</taxon>
        <taxon>Boletales</taxon>
        <taxon>Suillineae</taxon>
        <taxon>Suillaceae</taxon>
        <taxon>Suillus</taxon>
    </lineage>
</organism>
<comment type="caution">
    <text evidence="2">The sequence shown here is derived from an EMBL/GenBank/DDBJ whole genome shotgun (WGS) entry which is preliminary data.</text>
</comment>
<feature type="compositionally biased region" description="Low complexity" evidence="1">
    <location>
        <begin position="186"/>
        <end position="204"/>
    </location>
</feature>
<feature type="compositionally biased region" description="Basic and acidic residues" evidence="1">
    <location>
        <begin position="88"/>
        <end position="105"/>
    </location>
</feature>
<feature type="compositionally biased region" description="Polar residues" evidence="1">
    <location>
        <begin position="1"/>
        <end position="16"/>
    </location>
</feature>
<gene>
    <name evidence="2" type="ORF">F5891DRAFT_541593</name>
</gene>
<dbReference type="RefSeq" id="XP_041222818.1">
    <property type="nucleotide sequence ID" value="XM_041372184.1"/>
</dbReference>
<proteinExistence type="predicted"/>
<dbReference type="GeneID" id="64666482"/>
<evidence type="ECO:0000313" key="3">
    <source>
        <dbReference type="Proteomes" id="UP001195769"/>
    </source>
</evidence>
<name>A0AAD4E0S7_9AGAM</name>
<feature type="compositionally biased region" description="Basic and acidic residues" evidence="1">
    <location>
        <begin position="229"/>
        <end position="246"/>
    </location>
</feature>
<feature type="compositionally biased region" description="Basic and acidic residues" evidence="1">
    <location>
        <begin position="31"/>
        <end position="46"/>
    </location>
</feature>
<feature type="region of interest" description="Disordered" evidence="1">
    <location>
        <begin position="1"/>
        <end position="210"/>
    </location>
</feature>
<evidence type="ECO:0000313" key="2">
    <source>
        <dbReference type="EMBL" id="KAG1897242.1"/>
    </source>
</evidence>
<dbReference type="AlphaFoldDB" id="A0AAD4E0S7"/>